<evidence type="ECO:0000313" key="3">
    <source>
        <dbReference type="Proteomes" id="UP000824035"/>
    </source>
</evidence>
<keyword evidence="1" id="KW-1133">Transmembrane helix</keyword>
<dbReference type="Proteomes" id="UP000824035">
    <property type="component" value="Unassembled WGS sequence"/>
</dbReference>
<proteinExistence type="predicted"/>
<keyword evidence="1" id="KW-0812">Transmembrane</keyword>
<evidence type="ECO:0000313" key="2">
    <source>
        <dbReference type="EMBL" id="HIZ31810.1"/>
    </source>
</evidence>
<feature type="transmembrane region" description="Helical" evidence="1">
    <location>
        <begin position="400"/>
        <end position="420"/>
    </location>
</feature>
<organism evidence="2 3">
    <name type="scientific">Candidatus Allofournierella merdipullorum</name>
    <dbReference type="NCBI Taxonomy" id="2838595"/>
    <lineage>
        <taxon>Bacteria</taxon>
        <taxon>Bacillati</taxon>
        <taxon>Bacillota</taxon>
        <taxon>Clostridia</taxon>
        <taxon>Eubacteriales</taxon>
        <taxon>Oscillospiraceae</taxon>
        <taxon>Allofournierella</taxon>
    </lineage>
</organism>
<protein>
    <submittedName>
        <fullName evidence="2">Uncharacterized protein</fullName>
    </submittedName>
</protein>
<gene>
    <name evidence="2" type="ORF">H9813_11355</name>
</gene>
<accession>A0A9D2E6S0</accession>
<comment type="caution">
    <text evidence="2">The sequence shown here is derived from an EMBL/GenBank/DDBJ whole genome shotgun (WGS) entry which is preliminary data.</text>
</comment>
<feature type="transmembrane region" description="Helical" evidence="1">
    <location>
        <begin position="371"/>
        <end position="394"/>
    </location>
</feature>
<dbReference type="EMBL" id="DXBV01000117">
    <property type="protein sequence ID" value="HIZ31810.1"/>
    <property type="molecule type" value="Genomic_DNA"/>
</dbReference>
<keyword evidence="1" id="KW-0472">Membrane</keyword>
<evidence type="ECO:0000256" key="1">
    <source>
        <dbReference type="SAM" id="Phobius"/>
    </source>
</evidence>
<reference evidence="2" key="1">
    <citation type="journal article" date="2021" name="PeerJ">
        <title>Extensive microbial diversity within the chicken gut microbiome revealed by metagenomics and culture.</title>
        <authorList>
            <person name="Gilroy R."/>
            <person name="Ravi A."/>
            <person name="Getino M."/>
            <person name="Pursley I."/>
            <person name="Horton D.L."/>
            <person name="Alikhan N.F."/>
            <person name="Baker D."/>
            <person name="Gharbi K."/>
            <person name="Hall N."/>
            <person name="Watson M."/>
            <person name="Adriaenssens E.M."/>
            <person name="Foster-Nyarko E."/>
            <person name="Jarju S."/>
            <person name="Secka A."/>
            <person name="Antonio M."/>
            <person name="Oren A."/>
            <person name="Chaudhuri R.R."/>
            <person name="La Ragione R."/>
            <person name="Hildebrand F."/>
            <person name="Pallen M.J."/>
        </authorList>
    </citation>
    <scope>NUCLEOTIDE SEQUENCE</scope>
    <source>
        <strain evidence="2">ChiGjej4B4-18154</strain>
    </source>
</reference>
<sequence>MNERAQAAPAFGGFLILPLKYDPARLDRARLEALGTPAPVTTADVNENVKSMFDPDSPASVGWGRVLPRQALCASLGVGCTGALKVHAGGREFDFSLEESRLYVFNTRVAFFCLALTFSNMETLAAICNPGWASSTAAFSRLDEEGQSREFSLEGWLDGLLKPLGLEKFFDGPSSYLLDAYVYTFTLAPEWFDTLEEMRSITFNLHKMVEPDAPMEDAAEEDIRYVFAARNRDKQAYRWGCCVASQTISYVVADPALDLAAQRAVQAEDGLPVVLLALYEKYTCLRFTQLMTGLKKSKMKELRELKNLLLNFRSFGTVAPANLSRWHNVKQIFANLLAVNDVEAAVADVSAKLDTLAAHQQELEHARSETVINLITLFGIVSILASVLSIVQILSDGNALIWASTILTSGLLALATAFALRRR</sequence>
<dbReference type="AlphaFoldDB" id="A0A9D2E6S0"/>
<reference evidence="2" key="2">
    <citation type="submission" date="2021-04" db="EMBL/GenBank/DDBJ databases">
        <authorList>
            <person name="Gilroy R."/>
        </authorList>
    </citation>
    <scope>NUCLEOTIDE SEQUENCE</scope>
    <source>
        <strain evidence="2">ChiGjej4B4-18154</strain>
    </source>
</reference>
<name>A0A9D2E6S0_9FIRM</name>